<sequence length="203" mass="23052">MYEVLKVPELLQQNERRTEGRGIHPSSSSGTFDPEQEPGSLLCPRSSAHQFRCGTTLELSPLLFHHLFPLPRTFCSFLILRKGWDCLLTGWRLLTYYDGKPFVMQTKPGSSMLVPRTDFEVRVRVRQNGHEIFQYQRIRLSKRDASPSFFSVSSALAMDVVDTVAAATFLASSYTHVVSTSDRKKNVLLGSRLCELEKPESRP</sequence>
<dbReference type="Proteomes" id="UP001487740">
    <property type="component" value="Unassembled WGS sequence"/>
</dbReference>
<keyword evidence="3" id="KW-1185">Reference proteome</keyword>
<evidence type="ECO:0000256" key="1">
    <source>
        <dbReference type="SAM" id="MobiDB-lite"/>
    </source>
</evidence>
<evidence type="ECO:0000313" key="3">
    <source>
        <dbReference type="Proteomes" id="UP001487740"/>
    </source>
</evidence>
<organism evidence="2 3">
    <name type="scientific">Scylla paramamosain</name>
    <name type="common">Mud crab</name>
    <dbReference type="NCBI Taxonomy" id="85552"/>
    <lineage>
        <taxon>Eukaryota</taxon>
        <taxon>Metazoa</taxon>
        <taxon>Ecdysozoa</taxon>
        <taxon>Arthropoda</taxon>
        <taxon>Crustacea</taxon>
        <taxon>Multicrustacea</taxon>
        <taxon>Malacostraca</taxon>
        <taxon>Eumalacostraca</taxon>
        <taxon>Eucarida</taxon>
        <taxon>Decapoda</taxon>
        <taxon>Pleocyemata</taxon>
        <taxon>Brachyura</taxon>
        <taxon>Eubrachyura</taxon>
        <taxon>Portunoidea</taxon>
        <taxon>Portunidae</taxon>
        <taxon>Portuninae</taxon>
        <taxon>Scylla</taxon>
    </lineage>
</organism>
<protein>
    <submittedName>
        <fullName evidence="2">Uncharacterized protein</fullName>
    </submittedName>
</protein>
<feature type="region of interest" description="Disordered" evidence="1">
    <location>
        <begin position="15"/>
        <end position="40"/>
    </location>
</feature>
<comment type="caution">
    <text evidence="2">The sequence shown here is derived from an EMBL/GenBank/DDBJ whole genome shotgun (WGS) entry which is preliminary data.</text>
</comment>
<reference evidence="2 3" key="1">
    <citation type="submission" date="2023-03" db="EMBL/GenBank/DDBJ databases">
        <title>High-quality genome of Scylla paramamosain provides insights in environmental adaptation.</title>
        <authorList>
            <person name="Zhang L."/>
        </authorList>
    </citation>
    <scope>NUCLEOTIDE SEQUENCE [LARGE SCALE GENOMIC DNA]</scope>
    <source>
        <strain evidence="2">LZ_2023a</strain>
        <tissue evidence="2">Muscle</tissue>
    </source>
</reference>
<evidence type="ECO:0000313" key="2">
    <source>
        <dbReference type="EMBL" id="KAK8375463.1"/>
    </source>
</evidence>
<name>A0AAW0SJF0_SCYPA</name>
<proteinExistence type="predicted"/>
<accession>A0AAW0SJF0</accession>
<dbReference type="EMBL" id="JARAKH010000049">
    <property type="protein sequence ID" value="KAK8375463.1"/>
    <property type="molecule type" value="Genomic_DNA"/>
</dbReference>
<gene>
    <name evidence="2" type="ORF">O3P69_008358</name>
</gene>
<dbReference type="AlphaFoldDB" id="A0AAW0SJF0"/>